<feature type="transmembrane region" description="Helical" evidence="1">
    <location>
        <begin position="36"/>
        <end position="54"/>
    </location>
</feature>
<keyword evidence="1" id="KW-1133">Transmembrane helix</keyword>
<organism evidence="2 3">
    <name type="scientific">Crossiella cryophila</name>
    <dbReference type="NCBI Taxonomy" id="43355"/>
    <lineage>
        <taxon>Bacteria</taxon>
        <taxon>Bacillati</taxon>
        <taxon>Actinomycetota</taxon>
        <taxon>Actinomycetes</taxon>
        <taxon>Pseudonocardiales</taxon>
        <taxon>Pseudonocardiaceae</taxon>
        <taxon>Crossiella</taxon>
    </lineage>
</organism>
<feature type="transmembrane region" description="Helical" evidence="1">
    <location>
        <begin position="7"/>
        <end position="30"/>
    </location>
</feature>
<proteinExistence type="predicted"/>
<evidence type="ECO:0000313" key="2">
    <source>
        <dbReference type="EMBL" id="MBB4676506.1"/>
    </source>
</evidence>
<sequence>MQFGILLLVLGVGSFVLPMIGFQFSLMSLIEDYQPWAGIGVAAIGAMITIAFMLNRKPQVADGQQAA</sequence>
<name>A0A7W7FRY2_9PSEU</name>
<protein>
    <submittedName>
        <fullName evidence="2">Uncharacterized protein</fullName>
    </submittedName>
</protein>
<comment type="caution">
    <text evidence="2">The sequence shown here is derived from an EMBL/GenBank/DDBJ whole genome shotgun (WGS) entry which is preliminary data.</text>
</comment>
<keyword evidence="1" id="KW-0472">Membrane</keyword>
<dbReference type="RefSeq" id="WP_185002324.1">
    <property type="nucleotide sequence ID" value="NZ_BAAAUI010000015.1"/>
</dbReference>
<keyword evidence="3" id="KW-1185">Reference proteome</keyword>
<gene>
    <name evidence="2" type="ORF">HNR67_002624</name>
</gene>
<dbReference type="AlphaFoldDB" id="A0A7W7FRY2"/>
<reference evidence="2 3" key="1">
    <citation type="submission" date="2020-08" db="EMBL/GenBank/DDBJ databases">
        <title>Sequencing the genomes of 1000 actinobacteria strains.</title>
        <authorList>
            <person name="Klenk H.-P."/>
        </authorList>
    </citation>
    <scope>NUCLEOTIDE SEQUENCE [LARGE SCALE GENOMIC DNA]</scope>
    <source>
        <strain evidence="2 3">DSM 44230</strain>
    </source>
</reference>
<dbReference type="EMBL" id="JACHMH010000001">
    <property type="protein sequence ID" value="MBB4676506.1"/>
    <property type="molecule type" value="Genomic_DNA"/>
</dbReference>
<evidence type="ECO:0000256" key="1">
    <source>
        <dbReference type="SAM" id="Phobius"/>
    </source>
</evidence>
<keyword evidence="1" id="KW-0812">Transmembrane</keyword>
<accession>A0A7W7FRY2</accession>
<dbReference type="Proteomes" id="UP000533598">
    <property type="component" value="Unassembled WGS sequence"/>
</dbReference>
<evidence type="ECO:0000313" key="3">
    <source>
        <dbReference type="Proteomes" id="UP000533598"/>
    </source>
</evidence>